<evidence type="ECO:0000256" key="2">
    <source>
        <dbReference type="PROSITE-ProRule" id="PRU00335"/>
    </source>
</evidence>
<feature type="DNA-binding region" description="H-T-H motif" evidence="2">
    <location>
        <begin position="28"/>
        <end position="47"/>
    </location>
</feature>
<keyword evidence="1 2" id="KW-0238">DNA-binding</keyword>
<gene>
    <name evidence="4" type="ORF">RSO01_86670</name>
</gene>
<reference evidence="4 5" key="1">
    <citation type="submission" date="2019-07" db="EMBL/GenBank/DDBJ databases">
        <title>Whole genome shotgun sequence of Reyranella soli NBRC 108950.</title>
        <authorList>
            <person name="Hosoyama A."/>
            <person name="Uohara A."/>
            <person name="Ohji S."/>
            <person name="Ichikawa N."/>
        </authorList>
    </citation>
    <scope>NUCLEOTIDE SEQUENCE [LARGE SCALE GENOMIC DNA]</scope>
    <source>
        <strain evidence="4 5">NBRC 108950</strain>
    </source>
</reference>
<sequence length="212" mass="23527">MDSSPSRPENLAARLRQAFLDHGYEQMTMSGLAQLCGFSRRALYHHFSSKEEAFRYWLEFYNHESIARGIAAGRAAMEAGGGAVDVIVETMNVRYGDARRRLARSPHALEVNDQAFRRSRDIIIAVAIDFQAKVVDLLKELEARRQISLKPGVTFEALAQTLCDGARGTNQAVPPIPIDDLHLRYRQIIEAILFGAASAPAGTRGKRVRSSS</sequence>
<protein>
    <recommendedName>
        <fullName evidence="3">HTH tetR-type domain-containing protein</fullName>
    </recommendedName>
</protein>
<dbReference type="PROSITE" id="PS50977">
    <property type="entry name" value="HTH_TETR_2"/>
    <property type="match status" value="1"/>
</dbReference>
<dbReference type="GO" id="GO:0003677">
    <property type="term" value="F:DNA binding"/>
    <property type="evidence" value="ECO:0007669"/>
    <property type="project" value="UniProtKB-UniRule"/>
</dbReference>
<evidence type="ECO:0000313" key="5">
    <source>
        <dbReference type="Proteomes" id="UP000321058"/>
    </source>
</evidence>
<dbReference type="EMBL" id="BKAJ01000229">
    <property type="protein sequence ID" value="GEP61501.1"/>
    <property type="molecule type" value="Genomic_DNA"/>
</dbReference>
<evidence type="ECO:0000259" key="3">
    <source>
        <dbReference type="PROSITE" id="PS50977"/>
    </source>
</evidence>
<accession>A0A512NRC8</accession>
<dbReference type="RefSeq" id="WP_170303800.1">
    <property type="nucleotide sequence ID" value="NZ_BKAJ01000229.1"/>
</dbReference>
<dbReference type="Proteomes" id="UP000321058">
    <property type="component" value="Unassembled WGS sequence"/>
</dbReference>
<evidence type="ECO:0000256" key="1">
    <source>
        <dbReference type="ARBA" id="ARBA00023125"/>
    </source>
</evidence>
<proteinExistence type="predicted"/>
<dbReference type="SUPFAM" id="SSF46689">
    <property type="entry name" value="Homeodomain-like"/>
    <property type="match status" value="1"/>
</dbReference>
<dbReference type="Gene3D" id="1.10.357.10">
    <property type="entry name" value="Tetracycline Repressor, domain 2"/>
    <property type="match status" value="1"/>
</dbReference>
<feature type="domain" description="HTH tetR-type" evidence="3">
    <location>
        <begin position="5"/>
        <end position="65"/>
    </location>
</feature>
<dbReference type="AlphaFoldDB" id="A0A512NRC8"/>
<comment type="caution">
    <text evidence="4">The sequence shown here is derived from an EMBL/GenBank/DDBJ whole genome shotgun (WGS) entry which is preliminary data.</text>
</comment>
<evidence type="ECO:0000313" key="4">
    <source>
        <dbReference type="EMBL" id="GEP61501.1"/>
    </source>
</evidence>
<dbReference type="InterPro" id="IPR001647">
    <property type="entry name" value="HTH_TetR"/>
</dbReference>
<organism evidence="4 5">
    <name type="scientific">Reyranella soli</name>
    <dbReference type="NCBI Taxonomy" id="1230389"/>
    <lineage>
        <taxon>Bacteria</taxon>
        <taxon>Pseudomonadati</taxon>
        <taxon>Pseudomonadota</taxon>
        <taxon>Alphaproteobacteria</taxon>
        <taxon>Hyphomicrobiales</taxon>
        <taxon>Reyranellaceae</taxon>
        <taxon>Reyranella</taxon>
    </lineage>
</organism>
<keyword evidence="5" id="KW-1185">Reference proteome</keyword>
<name>A0A512NRC8_9HYPH</name>
<dbReference type="Pfam" id="PF00440">
    <property type="entry name" value="TetR_N"/>
    <property type="match status" value="1"/>
</dbReference>
<dbReference type="InterPro" id="IPR009057">
    <property type="entry name" value="Homeodomain-like_sf"/>
</dbReference>